<dbReference type="AlphaFoldDB" id="A0A7G6Y5K8"/>
<accession>A0A7G6Y5K8</accession>
<dbReference type="RefSeq" id="WP_185276943.1">
    <property type="nucleotide sequence ID" value="NZ_CP043641.1"/>
</dbReference>
<evidence type="ECO:0000313" key="1">
    <source>
        <dbReference type="EMBL" id="QNE33773.1"/>
    </source>
</evidence>
<dbReference type="KEGG" id="lse:F1C12_00515"/>
<evidence type="ECO:0000313" key="2">
    <source>
        <dbReference type="Proteomes" id="UP000515511"/>
    </source>
</evidence>
<dbReference type="Proteomes" id="UP000515511">
    <property type="component" value="Chromosome"/>
</dbReference>
<protein>
    <submittedName>
        <fullName evidence="1">Uncharacterized protein</fullName>
    </submittedName>
</protein>
<name>A0A7G6Y5K8_9MICO</name>
<proteinExistence type="predicted"/>
<reference evidence="2" key="1">
    <citation type="submission" date="2019-09" db="EMBL/GenBank/DDBJ databases">
        <title>Antimicrobial potential of Antarctic Bacteria.</title>
        <authorList>
            <person name="Benaud N."/>
            <person name="Edwards R.J."/>
            <person name="Ferrari B.C."/>
        </authorList>
    </citation>
    <scope>NUCLEOTIDE SEQUENCE [LARGE SCALE GENOMIC DNA]</scope>
    <source>
        <strain evidence="2">INR9</strain>
    </source>
</reference>
<sequence length="81" mass="8855">MDKVEGRLGTRAERAAEWLDAKLLPVLGPPPLGPYGQEAPRTEAATCPLCGRRIDEHGTERDHGHAFLICPSPARTQLQVE</sequence>
<dbReference type="EMBL" id="CP043641">
    <property type="protein sequence ID" value="QNE33773.1"/>
    <property type="molecule type" value="Genomic_DNA"/>
</dbReference>
<gene>
    <name evidence="1" type="ORF">F1C12_00515</name>
</gene>
<organism evidence="1 2">
    <name type="scientific">Leifsonia shinshuensis</name>
    <dbReference type="NCBI Taxonomy" id="150026"/>
    <lineage>
        <taxon>Bacteria</taxon>
        <taxon>Bacillati</taxon>
        <taxon>Actinomycetota</taxon>
        <taxon>Actinomycetes</taxon>
        <taxon>Micrococcales</taxon>
        <taxon>Microbacteriaceae</taxon>
        <taxon>Leifsonia</taxon>
    </lineage>
</organism>